<sequence>MELPPAQQQDEPEDDGADDEGNDNDEGDDNDNGDDDANDNDNDAGNGENVMNKQVDQPVNDNEELLIEENVDVNVPSPYQAEHVQAEDTSISSSSSSSTDSSSTESDGNEATGDRSQDFSPEHYAQLAKAPCSNILPNTYFPKRKKSLGKKKVKLPRRKTARGPPPGAVLGKRTLQDESLDSDYAPPDPKAPNPVPSKSPTLQRTPTVSRPQDEADSDVDEADKLECLLNLDELVDDEEMDGGSESEIEEGEIVELEVVNDTHKIVYEGYNGLNIEMDLFHDNVISEEIFEGITESEESDHDFTKSSSDTAEDKPGDQVLYKETDMTKT</sequence>
<organism evidence="1 2">
    <name type="scientific">Smallanthus sonchifolius</name>
    <dbReference type="NCBI Taxonomy" id="185202"/>
    <lineage>
        <taxon>Eukaryota</taxon>
        <taxon>Viridiplantae</taxon>
        <taxon>Streptophyta</taxon>
        <taxon>Embryophyta</taxon>
        <taxon>Tracheophyta</taxon>
        <taxon>Spermatophyta</taxon>
        <taxon>Magnoliopsida</taxon>
        <taxon>eudicotyledons</taxon>
        <taxon>Gunneridae</taxon>
        <taxon>Pentapetalae</taxon>
        <taxon>asterids</taxon>
        <taxon>campanulids</taxon>
        <taxon>Asterales</taxon>
        <taxon>Asteraceae</taxon>
        <taxon>Asteroideae</taxon>
        <taxon>Heliantheae alliance</taxon>
        <taxon>Millerieae</taxon>
        <taxon>Smallanthus</taxon>
    </lineage>
</organism>
<name>A0ACB9IJW9_9ASTR</name>
<protein>
    <submittedName>
        <fullName evidence="1">Uncharacterized protein</fullName>
    </submittedName>
</protein>
<dbReference type="Proteomes" id="UP001056120">
    <property type="component" value="Linkage Group LG08"/>
</dbReference>
<reference evidence="1 2" key="2">
    <citation type="journal article" date="2022" name="Mol. Ecol. Resour.">
        <title>The genomes of chicory, endive, great burdock and yacon provide insights into Asteraceae paleo-polyploidization history and plant inulin production.</title>
        <authorList>
            <person name="Fan W."/>
            <person name="Wang S."/>
            <person name="Wang H."/>
            <person name="Wang A."/>
            <person name="Jiang F."/>
            <person name="Liu H."/>
            <person name="Zhao H."/>
            <person name="Xu D."/>
            <person name="Zhang Y."/>
        </authorList>
    </citation>
    <scope>NUCLEOTIDE SEQUENCE [LARGE SCALE GENOMIC DNA]</scope>
    <source>
        <strain evidence="2">cv. Yunnan</strain>
        <tissue evidence="1">Leaves</tissue>
    </source>
</reference>
<accession>A0ACB9IJW9</accession>
<evidence type="ECO:0000313" key="2">
    <source>
        <dbReference type="Proteomes" id="UP001056120"/>
    </source>
</evidence>
<dbReference type="EMBL" id="CM042025">
    <property type="protein sequence ID" value="KAI3808086.1"/>
    <property type="molecule type" value="Genomic_DNA"/>
</dbReference>
<reference evidence="2" key="1">
    <citation type="journal article" date="2022" name="Mol. Ecol. Resour.">
        <title>The genomes of chicory, endive, great burdock and yacon provide insights into Asteraceae palaeo-polyploidization history and plant inulin production.</title>
        <authorList>
            <person name="Fan W."/>
            <person name="Wang S."/>
            <person name="Wang H."/>
            <person name="Wang A."/>
            <person name="Jiang F."/>
            <person name="Liu H."/>
            <person name="Zhao H."/>
            <person name="Xu D."/>
            <person name="Zhang Y."/>
        </authorList>
    </citation>
    <scope>NUCLEOTIDE SEQUENCE [LARGE SCALE GENOMIC DNA]</scope>
    <source>
        <strain evidence="2">cv. Yunnan</strain>
    </source>
</reference>
<proteinExistence type="predicted"/>
<keyword evidence="2" id="KW-1185">Reference proteome</keyword>
<evidence type="ECO:0000313" key="1">
    <source>
        <dbReference type="EMBL" id="KAI3808086.1"/>
    </source>
</evidence>
<gene>
    <name evidence="1" type="ORF">L1987_24028</name>
</gene>
<comment type="caution">
    <text evidence="1">The sequence shown here is derived from an EMBL/GenBank/DDBJ whole genome shotgun (WGS) entry which is preliminary data.</text>
</comment>